<proteinExistence type="predicted"/>
<evidence type="ECO:0000313" key="2">
    <source>
        <dbReference type="Proteomes" id="UP000265520"/>
    </source>
</evidence>
<sequence length="31" mass="3023">MGGSAGASSASMGLTLEAGAAYRKAWLTGHI</sequence>
<accession>A0A392SIW1</accession>
<keyword evidence="2" id="KW-1185">Reference proteome</keyword>
<comment type="caution">
    <text evidence="1">The sequence shown here is derived from an EMBL/GenBank/DDBJ whole genome shotgun (WGS) entry which is preliminary data.</text>
</comment>
<organism evidence="1 2">
    <name type="scientific">Trifolium medium</name>
    <dbReference type="NCBI Taxonomy" id="97028"/>
    <lineage>
        <taxon>Eukaryota</taxon>
        <taxon>Viridiplantae</taxon>
        <taxon>Streptophyta</taxon>
        <taxon>Embryophyta</taxon>
        <taxon>Tracheophyta</taxon>
        <taxon>Spermatophyta</taxon>
        <taxon>Magnoliopsida</taxon>
        <taxon>eudicotyledons</taxon>
        <taxon>Gunneridae</taxon>
        <taxon>Pentapetalae</taxon>
        <taxon>rosids</taxon>
        <taxon>fabids</taxon>
        <taxon>Fabales</taxon>
        <taxon>Fabaceae</taxon>
        <taxon>Papilionoideae</taxon>
        <taxon>50 kb inversion clade</taxon>
        <taxon>NPAAA clade</taxon>
        <taxon>Hologalegina</taxon>
        <taxon>IRL clade</taxon>
        <taxon>Trifolieae</taxon>
        <taxon>Trifolium</taxon>
    </lineage>
</organism>
<feature type="non-terminal residue" evidence="1">
    <location>
        <position position="31"/>
    </location>
</feature>
<dbReference type="Proteomes" id="UP000265520">
    <property type="component" value="Unassembled WGS sequence"/>
</dbReference>
<name>A0A392SIW1_9FABA</name>
<dbReference type="EMBL" id="LXQA010391740">
    <property type="protein sequence ID" value="MCI48811.1"/>
    <property type="molecule type" value="Genomic_DNA"/>
</dbReference>
<evidence type="ECO:0000313" key="1">
    <source>
        <dbReference type="EMBL" id="MCI48811.1"/>
    </source>
</evidence>
<protein>
    <submittedName>
        <fullName evidence="1">Uncharacterized protein</fullName>
    </submittedName>
</protein>
<dbReference type="AlphaFoldDB" id="A0A392SIW1"/>
<reference evidence="1 2" key="1">
    <citation type="journal article" date="2018" name="Front. Plant Sci.">
        <title>Red Clover (Trifolium pratense) and Zigzag Clover (T. medium) - A Picture of Genomic Similarities and Differences.</title>
        <authorList>
            <person name="Dluhosova J."/>
            <person name="Istvanek J."/>
            <person name="Nedelnik J."/>
            <person name="Repkova J."/>
        </authorList>
    </citation>
    <scope>NUCLEOTIDE SEQUENCE [LARGE SCALE GENOMIC DNA]</scope>
    <source>
        <strain evidence="2">cv. 10/8</strain>
        <tissue evidence="1">Leaf</tissue>
    </source>
</reference>